<feature type="compositionally biased region" description="Low complexity" evidence="1">
    <location>
        <begin position="62"/>
        <end position="78"/>
    </location>
</feature>
<organism evidence="2 3">
    <name type="scientific">Parathielavia appendiculata</name>
    <dbReference type="NCBI Taxonomy" id="2587402"/>
    <lineage>
        <taxon>Eukaryota</taxon>
        <taxon>Fungi</taxon>
        <taxon>Dikarya</taxon>
        <taxon>Ascomycota</taxon>
        <taxon>Pezizomycotina</taxon>
        <taxon>Sordariomycetes</taxon>
        <taxon>Sordariomycetidae</taxon>
        <taxon>Sordariales</taxon>
        <taxon>Chaetomiaceae</taxon>
        <taxon>Parathielavia</taxon>
    </lineage>
</organism>
<keyword evidence="3" id="KW-1185">Reference proteome</keyword>
<evidence type="ECO:0000313" key="2">
    <source>
        <dbReference type="EMBL" id="KAK4128168.1"/>
    </source>
</evidence>
<reference evidence="2" key="1">
    <citation type="journal article" date="2023" name="Mol. Phylogenet. Evol.">
        <title>Genome-scale phylogeny and comparative genomics of the fungal order Sordariales.</title>
        <authorList>
            <person name="Hensen N."/>
            <person name="Bonometti L."/>
            <person name="Westerberg I."/>
            <person name="Brannstrom I.O."/>
            <person name="Guillou S."/>
            <person name="Cros-Aarteil S."/>
            <person name="Calhoun S."/>
            <person name="Haridas S."/>
            <person name="Kuo A."/>
            <person name="Mondo S."/>
            <person name="Pangilinan J."/>
            <person name="Riley R."/>
            <person name="LaButti K."/>
            <person name="Andreopoulos B."/>
            <person name="Lipzen A."/>
            <person name="Chen C."/>
            <person name="Yan M."/>
            <person name="Daum C."/>
            <person name="Ng V."/>
            <person name="Clum A."/>
            <person name="Steindorff A."/>
            <person name="Ohm R.A."/>
            <person name="Martin F."/>
            <person name="Silar P."/>
            <person name="Natvig D.O."/>
            <person name="Lalanne C."/>
            <person name="Gautier V."/>
            <person name="Ament-Velasquez S.L."/>
            <person name="Kruys A."/>
            <person name="Hutchinson M.I."/>
            <person name="Powell A.J."/>
            <person name="Barry K."/>
            <person name="Miller A.N."/>
            <person name="Grigoriev I.V."/>
            <person name="Debuchy R."/>
            <person name="Gladieux P."/>
            <person name="Hiltunen Thoren M."/>
            <person name="Johannesson H."/>
        </authorList>
    </citation>
    <scope>NUCLEOTIDE SEQUENCE</scope>
    <source>
        <strain evidence="2">CBS 731.68</strain>
    </source>
</reference>
<feature type="compositionally biased region" description="Basic and acidic residues" evidence="1">
    <location>
        <begin position="223"/>
        <end position="236"/>
    </location>
</feature>
<evidence type="ECO:0000256" key="1">
    <source>
        <dbReference type="SAM" id="MobiDB-lite"/>
    </source>
</evidence>
<dbReference type="InterPro" id="IPR038966">
    <property type="entry name" value="TMA17"/>
</dbReference>
<dbReference type="GO" id="GO:0030674">
    <property type="term" value="F:protein-macromolecule adaptor activity"/>
    <property type="evidence" value="ECO:0007669"/>
    <property type="project" value="TreeGrafter"/>
</dbReference>
<dbReference type="PANTHER" id="PTHR40422:SF1">
    <property type="entry name" value="TRANSLATION MACHINERY-ASSOCIATED PROTEIN 17"/>
    <property type="match status" value="1"/>
</dbReference>
<feature type="region of interest" description="Disordered" evidence="1">
    <location>
        <begin position="113"/>
        <end position="159"/>
    </location>
</feature>
<evidence type="ECO:0008006" key="4">
    <source>
        <dbReference type="Google" id="ProtNLM"/>
    </source>
</evidence>
<dbReference type="AlphaFoldDB" id="A0AAN6Z858"/>
<feature type="region of interest" description="Disordered" evidence="1">
    <location>
        <begin position="59"/>
        <end position="79"/>
    </location>
</feature>
<dbReference type="Proteomes" id="UP001302602">
    <property type="component" value="Unassembled WGS sequence"/>
</dbReference>
<sequence length="250" mass="27364">MSADSLPITPTRFAAALRDLPVSSLHLKVLELRNSIAHLDYSNEQLRPFAEGTATALSPNTQQQAQGGAQQPQPQPDQDCVDAIKENEQVIERMQERIRLVRHEVESRGLSWTEFQSQAEREEAEQEQAENSNINNNEHGRQQTSASSGEDSGSNMVDGDVVNGAITATAVNGEPVQRRHHSAWSDGTFQTGVLRNGVVHLDGVAGSRQPAAGRGQGGSLTDEELRRRMEEQLRDLGEDEEEDGEGGLHL</sequence>
<dbReference type="RefSeq" id="XP_062651939.1">
    <property type="nucleotide sequence ID" value="XM_062791623.1"/>
</dbReference>
<dbReference type="GO" id="GO:0070682">
    <property type="term" value="P:proteasome regulatory particle assembly"/>
    <property type="evidence" value="ECO:0007669"/>
    <property type="project" value="InterPro"/>
</dbReference>
<feature type="region of interest" description="Disordered" evidence="1">
    <location>
        <begin position="204"/>
        <end position="250"/>
    </location>
</feature>
<feature type="compositionally biased region" description="Acidic residues" evidence="1">
    <location>
        <begin position="237"/>
        <end position="250"/>
    </location>
</feature>
<evidence type="ECO:0000313" key="3">
    <source>
        <dbReference type="Proteomes" id="UP001302602"/>
    </source>
</evidence>
<protein>
    <recommendedName>
        <fullName evidence="4">Secondary alcohol dehydrogenase</fullName>
    </recommendedName>
</protein>
<reference evidence="2" key="2">
    <citation type="submission" date="2023-05" db="EMBL/GenBank/DDBJ databases">
        <authorList>
            <consortium name="Lawrence Berkeley National Laboratory"/>
            <person name="Steindorff A."/>
            <person name="Hensen N."/>
            <person name="Bonometti L."/>
            <person name="Westerberg I."/>
            <person name="Brannstrom I.O."/>
            <person name="Guillou S."/>
            <person name="Cros-Aarteil S."/>
            <person name="Calhoun S."/>
            <person name="Haridas S."/>
            <person name="Kuo A."/>
            <person name="Mondo S."/>
            <person name="Pangilinan J."/>
            <person name="Riley R."/>
            <person name="Labutti K."/>
            <person name="Andreopoulos B."/>
            <person name="Lipzen A."/>
            <person name="Chen C."/>
            <person name="Yanf M."/>
            <person name="Daum C."/>
            <person name="Ng V."/>
            <person name="Clum A."/>
            <person name="Ohm R."/>
            <person name="Martin F."/>
            <person name="Silar P."/>
            <person name="Natvig D."/>
            <person name="Lalanne C."/>
            <person name="Gautier V."/>
            <person name="Ament-Velasquez S.L."/>
            <person name="Kruys A."/>
            <person name="Hutchinson M.I."/>
            <person name="Powell A.J."/>
            <person name="Barry K."/>
            <person name="Miller A.N."/>
            <person name="Grigoriev I.V."/>
            <person name="Debuchy R."/>
            <person name="Gladieux P."/>
            <person name="Thoren M.H."/>
            <person name="Johannesson H."/>
        </authorList>
    </citation>
    <scope>NUCLEOTIDE SEQUENCE</scope>
    <source>
        <strain evidence="2">CBS 731.68</strain>
    </source>
</reference>
<accession>A0AAN6Z858</accession>
<dbReference type="GeneID" id="87828392"/>
<feature type="compositionally biased region" description="Polar residues" evidence="1">
    <location>
        <begin position="142"/>
        <end position="155"/>
    </location>
</feature>
<proteinExistence type="predicted"/>
<gene>
    <name evidence="2" type="ORF">N657DRAFT_638577</name>
</gene>
<comment type="caution">
    <text evidence="2">The sequence shown here is derived from an EMBL/GenBank/DDBJ whole genome shotgun (WGS) entry which is preliminary data.</text>
</comment>
<dbReference type="PANTHER" id="PTHR40422">
    <property type="entry name" value="TRANSLATION MACHINERY-ASSOCIATED PROTEIN 17"/>
    <property type="match status" value="1"/>
</dbReference>
<name>A0AAN6Z858_9PEZI</name>
<dbReference type="EMBL" id="MU853223">
    <property type="protein sequence ID" value="KAK4128168.1"/>
    <property type="molecule type" value="Genomic_DNA"/>
</dbReference>